<evidence type="ECO:0000256" key="1">
    <source>
        <dbReference type="ARBA" id="ARBA00004651"/>
    </source>
</evidence>
<dbReference type="PROSITE" id="PS50262">
    <property type="entry name" value="G_PROTEIN_RECEP_F1_2"/>
    <property type="match status" value="1"/>
</dbReference>
<evidence type="ECO:0000256" key="5">
    <source>
        <dbReference type="ARBA" id="ARBA00023040"/>
    </source>
</evidence>
<comment type="subcellular location">
    <subcellularLocation>
        <location evidence="1">Cell membrane</location>
        <topology evidence="1">Multi-pass membrane protein</topology>
    </subcellularLocation>
</comment>
<organism evidence="12 15">
    <name type="scientific">Adineta ricciae</name>
    <name type="common">Rotifer</name>
    <dbReference type="NCBI Taxonomy" id="249248"/>
    <lineage>
        <taxon>Eukaryota</taxon>
        <taxon>Metazoa</taxon>
        <taxon>Spiralia</taxon>
        <taxon>Gnathifera</taxon>
        <taxon>Rotifera</taxon>
        <taxon>Eurotatoria</taxon>
        <taxon>Bdelloidea</taxon>
        <taxon>Adinetida</taxon>
        <taxon>Adinetidae</taxon>
        <taxon>Adineta</taxon>
    </lineage>
</organism>
<dbReference type="GO" id="GO:0004937">
    <property type="term" value="F:alpha1-adrenergic receptor activity"/>
    <property type="evidence" value="ECO:0007669"/>
    <property type="project" value="TreeGrafter"/>
</dbReference>
<feature type="transmembrane region" description="Helical" evidence="10">
    <location>
        <begin position="41"/>
        <end position="69"/>
    </location>
</feature>
<evidence type="ECO:0000256" key="4">
    <source>
        <dbReference type="ARBA" id="ARBA00022989"/>
    </source>
</evidence>
<feature type="transmembrane region" description="Helical" evidence="10">
    <location>
        <begin position="334"/>
        <end position="353"/>
    </location>
</feature>
<keyword evidence="6 10" id="KW-0472">Membrane</keyword>
<evidence type="ECO:0000313" key="12">
    <source>
        <dbReference type="EMBL" id="CAF1049420.1"/>
    </source>
</evidence>
<feature type="transmembrane region" description="Helical" evidence="10">
    <location>
        <begin position="182"/>
        <end position="203"/>
    </location>
</feature>
<keyword evidence="5 9" id="KW-0297">G-protein coupled receptor</keyword>
<dbReference type="GO" id="GO:0005886">
    <property type="term" value="C:plasma membrane"/>
    <property type="evidence" value="ECO:0007669"/>
    <property type="project" value="UniProtKB-SubCell"/>
</dbReference>
<dbReference type="Proteomes" id="UP000663852">
    <property type="component" value="Unassembled WGS sequence"/>
</dbReference>
<evidence type="ECO:0000256" key="6">
    <source>
        <dbReference type="ARBA" id="ARBA00023136"/>
    </source>
</evidence>
<dbReference type="SUPFAM" id="SSF81321">
    <property type="entry name" value="Family A G protein-coupled receptor-like"/>
    <property type="match status" value="1"/>
</dbReference>
<dbReference type="PANTHER" id="PTHR24248:SF72">
    <property type="entry name" value="G-PROTEIN COUPLED RECEPTORS FAMILY 1 PROFILE DOMAIN-CONTAINING PROTEIN"/>
    <property type="match status" value="1"/>
</dbReference>
<dbReference type="OrthoDB" id="5977853at2759"/>
<name>A0A814K9D2_ADIRI</name>
<reference evidence="12" key="1">
    <citation type="submission" date="2021-02" db="EMBL/GenBank/DDBJ databases">
        <authorList>
            <person name="Nowell W R."/>
        </authorList>
    </citation>
    <scope>NUCLEOTIDE SEQUENCE</scope>
</reference>
<feature type="domain" description="G-protein coupled receptors family 1 profile" evidence="11">
    <location>
        <begin position="61"/>
        <end position="385"/>
    </location>
</feature>
<comment type="caution">
    <text evidence="12">The sequence shown here is derived from an EMBL/GenBank/DDBJ whole genome shotgun (WGS) entry which is preliminary data.</text>
</comment>
<dbReference type="EMBL" id="CAJNOR010010293">
    <property type="protein sequence ID" value="CAF1652659.1"/>
    <property type="molecule type" value="Genomic_DNA"/>
</dbReference>
<evidence type="ECO:0000256" key="9">
    <source>
        <dbReference type="RuleBase" id="RU000688"/>
    </source>
</evidence>
<evidence type="ECO:0000256" key="10">
    <source>
        <dbReference type="SAM" id="Phobius"/>
    </source>
</evidence>
<keyword evidence="14" id="KW-1185">Reference proteome</keyword>
<dbReference type="GO" id="GO:0007200">
    <property type="term" value="P:phospholipase C-activating G protein-coupled receptor signaling pathway"/>
    <property type="evidence" value="ECO:0007669"/>
    <property type="project" value="TreeGrafter"/>
</dbReference>
<dbReference type="GO" id="GO:0007204">
    <property type="term" value="P:positive regulation of cytosolic calcium ion concentration"/>
    <property type="evidence" value="ECO:0007669"/>
    <property type="project" value="TreeGrafter"/>
</dbReference>
<dbReference type="AlphaFoldDB" id="A0A814K9D2"/>
<proteinExistence type="inferred from homology"/>
<dbReference type="GO" id="GO:0043410">
    <property type="term" value="P:positive regulation of MAPK cascade"/>
    <property type="evidence" value="ECO:0007669"/>
    <property type="project" value="TreeGrafter"/>
</dbReference>
<dbReference type="PANTHER" id="PTHR24248">
    <property type="entry name" value="ADRENERGIC RECEPTOR-RELATED G-PROTEIN COUPLED RECEPTOR"/>
    <property type="match status" value="1"/>
</dbReference>
<evidence type="ECO:0000313" key="14">
    <source>
        <dbReference type="Proteomes" id="UP000663828"/>
    </source>
</evidence>
<keyword evidence="4 10" id="KW-1133">Transmembrane helix</keyword>
<dbReference type="EMBL" id="CAJNOJ010000077">
    <property type="protein sequence ID" value="CAF1049420.1"/>
    <property type="molecule type" value="Genomic_DNA"/>
</dbReference>
<evidence type="ECO:0000256" key="7">
    <source>
        <dbReference type="ARBA" id="ARBA00023170"/>
    </source>
</evidence>
<keyword evidence="2" id="KW-1003">Cell membrane</keyword>
<evidence type="ECO:0000256" key="3">
    <source>
        <dbReference type="ARBA" id="ARBA00022692"/>
    </source>
</evidence>
<dbReference type="InterPro" id="IPR017452">
    <property type="entry name" value="GPCR_Rhodpsn_7TM"/>
</dbReference>
<feature type="transmembrane region" description="Helical" evidence="10">
    <location>
        <begin position="365"/>
        <end position="387"/>
    </location>
</feature>
<accession>A0A814K9D2</accession>
<evidence type="ECO:0000313" key="15">
    <source>
        <dbReference type="Proteomes" id="UP000663852"/>
    </source>
</evidence>
<feature type="transmembrane region" description="Helical" evidence="10">
    <location>
        <begin position="139"/>
        <end position="161"/>
    </location>
</feature>
<sequence>MQIIPQLEQIVISTSRNQSTTDNLSFVMLANDTISSSHRPFFLTILIAICLSTIVILTIVGNILVLIALCFDFALRSPTHLLMGNLACADLLLGNLSLPNHEPETESNSVLCLGITVLPFSSTLEILEGKWLFGRTFCHIWLAIDVLYCTASIYGLMFISIERYIGVTRPLRYPIIITHSRTLFAILIAWLVSILVSIVPFLGWHNEVKLIDQACLVNDNLSYVLFSCSFSFYIPLIIILCVYGRIYNEAIRQHAFLTGGEKKVRLKETDGQECVTLRIHIPQHLSASTTSLSNTIHSSSSTLAMNGRRLSTLLTPNGPNKLSKFMRERKAAKTLGIVVGMFILCWSPFFLLLPIKALTNYDPGLIFSICFWLGYCNSCFNPFIYAFSSREFRRSFESILRCHRKQYRRTSISLSRVSAATAMDQVQLRKSLSCDVTSPRFFPKLHSSVSCRTSYDSQQNFIPLQKTSNFLKRPHLSVFHRLSHSTNSKSLSDWHLQQPTNVR</sequence>
<dbReference type="InterPro" id="IPR000276">
    <property type="entry name" value="GPCR_Rhodpsn"/>
</dbReference>
<protein>
    <recommendedName>
        <fullName evidence="11">G-protein coupled receptors family 1 profile domain-containing protein</fullName>
    </recommendedName>
</protein>
<dbReference type="GO" id="GO:0007267">
    <property type="term" value="P:cell-cell signaling"/>
    <property type="evidence" value="ECO:0007669"/>
    <property type="project" value="TreeGrafter"/>
</dbReference>
<dbReference type="Proteomes" id="UP000663828">
    <property type="component" value="Unassembled WGS sequence"/>
</dbReference>
<dbReference type="Gene3D" id="1.20.1070.10">
    <property type="entry name" value="Rhodopsin 7-helix transmembrane proteins"/>
    <property type="match status" value="1"/>
</dbReference>
<dbReference type="SMART" id="SM01381">
    <property type="entry name" value="7TM_GPCR_Srsx"/>
    <property type="match status" value="1"/>
</dbReference>
<feature type="transmembrane region" description="Helical" evidence="10">
    <location>
        <begin position="223"/>
        <end position="243"/>
    </location>
</feature>
<dbReference type="Pfam" id="PF00001">
    <property type="entry name" value="7tm_1"/>
    <property type="match status" value="1"/>
</dbReference>
<keyword evidence="3 9" id="KW-0812">Transmembrane</keyword>
<keyword evidence="8 9" id="KW-0807">Transducer</keyword>
<gene>
    <name evidence="12" type="ORF">EDS130_LOCUS17350</name>
    <name evidence="13" type="ORF">XAT740_LOCUS55293</name>
</gene>
<comment type="similarity">
    <text evidence="9">Belongs to the G-protein coupled receptor 1 family.</text>
</comment>
<dbReference type="PROSITE" id="PS00237">
    <property type="entry name" value="G_PROTEIN_RECEP_F1_1"/>
    <property type="match status" value="1"/>
</dbReference>
<dbReference type="PRINTS" id="PR00237">
    <property type="entry name" value="GPCRRHODOPSN"/>
</dbReference>
<evidence type="ECO:0000313" key="13">
    <source>
        <dbReference type="EMBL" id="CAF1652659.1"/>
    </source>
</evidence>
<keyword evidence="7 9" id="KW-0675">Receptor</keyword>
<evidence type="ECO:0000259" key="11">
    <source>
        <dbReference type="PROSITE" id="PS50262"/>
    </source>
</evidence>
<evidence type="ECO:0000256" key="2">
    <source>
        <dbReference type="ARBA" id="ARBA00022475"/>
    </source>
</evidence>
<dbReference type="GO" id="GO:0071880">
    <property type="term" value="P:adenylate cyclase-activating adrenergic receptor signaling pathway"/>
    <property type="evidence" value="ECO:0007669"/>
    <property type="project" value="TreeGrafter"/>
</dbReference>
<evidence type="ECO:0000256" key="8">
    <source>
        <dbReference type="ARBA" id="ARBA00023224"/>
    </source>
</evidence>